<gene>
    <name evidence="2" type="ORF">CVT25_014420</name>
</gene>
<feature type="compositionally biased region" description="Low complexity" evidence="1">
    <location>
        <begin position="453"/>
        <end position="470"/>
    </location>
</feature>
<feature type="compositionally biased region" description="Low complexity" evidence="1">
    <location>
        <begin position="428"/>
        <end position="442"/>
    </location>
</feature>
<evidence type="ECO:0000313" key="2">
    <source>
        <dbReference type="EMBL" id="PPQ87735.1"/>
    </source>
</evidence>
<dbReference type="OrthoDB" id="3018573at2759"/>
<reference evidence="2 3" key="1">
    <citation type="journal article" date="2018" name="Evol. Lett.">
        <title>Horizontal gene cluster transfer increased hallucinogenic mushroom diversity.</title>
        <authorList>
            <person name="Reynolds H.T."/>
            <person name="Vijayakumar V."/>
            <person name="Gluck-Thaler E."/>
            <person name="Korotkin H.B."/>
            <person name="Matheny P.B."/>
            <person name="Slot J.C."/>
        </authorList>
    </citation>
    <scope>NUCLEOTIDE SEQUENCE [LARGE SCALE GENOMIC DNA]</scope>
    <source>
        <strain evidence="2 3">2631</strain>
    </source>
</reference>
<evidence type="ECO:0000313" key="3">
    <source>
        <dbReference type="Proteomes" id="UP000283269"/>
    </source>
</evidence>
<organism evidence="2 3">
    <name type="scientific">Psilocybe cyanescens</name>
    <dbReference type="NCBI Taxonomy" id="93625"/>
    <lineage>
        <taxon>Eukaryota</taxon>
        <taxon>Fungi</taxon>
        <taxon>Dikarya</taxon>
        <taxon>Basidiomycota</taxon>
        <taxon>Agaricomycotina</taxon>
        <taxon>Agaricomycetes</taxon>
        <taxon>Agaricomycetidae</taxon>
        <taxon>Agaricales</taxon>
        <taxon>Agaricineae</taxon>
        <taxon>Strophariaceae</taxon>
        <taxon>Psilocybe</taxon>
    </lineage>
</organism>
<dbReference type="STRING" id="93625.A0A409XAF8"/>
<protein>
    <submittedName>
        <fullName evidence="2">Uncharacterized protein</fullName>
    </submittedName>
</protein>
<feature type="compositionally biased region" description="Pro residues" evidence="1">
    <location>
        <begin position="12"/>
        <end position="26"/>
    </location>
</feature>
<keyword evidence="3" id="KW-1185">Reference proteome</keyword>
<dbReference type="Proteomes" id="UP000283269">
    <property type="component" value="Unassembled WGS sequence"/>
</dbReference>
<comment type="caution">
    <text evidence="2">The sequence shown here is derived from an EMBL/GenBank/DDBJ whole genome shotgun (WGS) entry which is preliminary data.</text>
</comment>
<name>A0A409XAF8_PSICY</name>
<proteinExistence type="predicted"/>
<dbReference type="AlphaFoldDB" id="A0A409XAF8"/>
<sequence length="668" mass="74240">MVDTSGDVNPNGTPPPPQSEPTPPPTGDDTGTGTRNDVPDPVLPLRNRRTHISEHISGVLRALPLSLKLSRNKKIENENLARVDRDTNHQIDPIAFPEPGSPQASVISLTEEDEANLRNPSIAHKLFDLMPQYIISWLAAEDARVKELKRKHDESLKDPVSVAEDRVAKRRCMQGTQLTLRDPLALASFTLPQIMFDTENLVAIPLSFFTQKNLRYIIDDLASLPTKKVNSCSGDLKAMYILDIEKLMVKLGTELSMDFGSYLQAADQYYKFQLQRSADKEWGDIWSAHFRFFDTRPDAAELFPAWMHAEHKMRRDTRTYHQRYLISDYEAAYNHSVIEHKQRTSAQADISKLNVEMAQMREHMARMSKSSSSSPFSGFNSPVGARSLLSASYVQRSAIPSPVTPGIKSQLSFLMGKMRGHDLSMADSSPPTTRRSASASTSGAPIPLADMEPPVSTSAPSAVPSPTTPSHLHAVQELEDFLSVARPPRLAYPDFTAFIARRPSFSPSLHVLPDVFARIIMPYSASAFRSLLIKHDLLSSYPLLVYNLEHGFPLGPMPSLNSTYILKNHPSCLNYPDEVSGYLHEEVSAGRMSSPFSKDVIELILRGPFQSSPLIVAVQPQGPGEPDKIRICRNLSKATKDIPSVNSFIKKSDFPTRFDCAARVADIV</sequence>
<dbReference type="InParanoid" id="A0A409XAF8"/>
<feature type="region of interest" description="Disordered" evidence="1">
    <location>
        <begin position="1"/>
        <end position="43"/>
    </location>
</feature>
<feature type="region of interest" description="Disordered" evidence="1">
    <location>
        <begin position="423"/>
        <end position="470"/>
    </location>
</feature>
<evidence type="ECO:0000256" key="1">
    <source>
        <dbReference type="SAM" id="MobiDB-lite"/>
    </source>
</evidence>
<accession>A0A409XAF8</accession>
<dbReference type="EMBL" id="NHYD01002221">
    <property type="protein sequence ID" value="PPQ87735.1"/>
    <property type="molecule type" value="Genomic_DNA"/>
</dbReference>